<evidence type="ECO:0000313" key="2">
    <source>
        <dbReference type="Proteomes" id="UP000028006"/>
    </source>
</evidence>
<organism evidence="1 2">
    <name type="scientific">Endozoicomonas montiporae</name>
    <dbReference type="NCBI Taxonomy" id="1027273"/>
    <lineage>
        <taxon>Bacteria</taxon>
        <taxon>Pseudomonadati</taxon>
        <taxon>Pseudomonadota</taxon>
        <taxon>Gammaproteobacteria</taxon>
        <taxon>Oceanospirillales</taxon>
        <taxon>Endozoicomonadaceae</taxon>
        <taxon>Endozoicomonas</taxon>
    </lineage>
</organism>
<dbReference type="RefSeq" id="WP_034878266.1">
    <property type="nucleotide sequence ID" value="NZ_JOKG01000004.1"/>
</dbReference>
<dbReference type="AlphaFoldDB" id="A0A081N335"/>
<reference evidence="1 2" key="1">
    <citation type="submission" date="2014-06" db="EMBL/GenBank/DDBJ databases">
        <title>Whole Genome Sequences of Three Symbiotic Endozoicomonas Bacteria.</title>
        <authorList>
            <person name="Neave M.J."/>
            <person name="Apprill A."/>
            <person name="Voolstra C.R."/>
        </authorList>
    </citation>
    <scope>NUCLEOTIDE SEQUENCE [LARGE SCALE GENOMIC DNA]</scope>
    <source>
        <strain evidence="1 2">LMG 24815</strain>
    </source>
</reference>
<gene>
    <name evidence="1" type="ORF">GZ77_20670</name>
</gene>
<name>A0A081N335_9GAMM</name>
<keyword evidence="2" id="KW-1185">Reference proteome</keyword>
<evidence type="ECO:0000313" key="1">
    <source>
        <dbReference type="EMBL" id="KEQ12858.1"/>
    </source>
</evidence>
<sequence>MIDEQTDRLSKLETEAERAAYLLSIGVTAKITIEDLTPVYRAVVGSMQLSITSDSEEEAIRKGTEWLKQKADPTTYRRC</sequence>
<dbReference type="Proteomes" id="UP000028006">
    <property type="component" value="Unassembled WGS sequence"/>
</dbReference>
<dbReference type="EMBL" id="JOKG01000004">
    <property type="protein sequence ID" value="KEQ12858.1"/>
    <property type="molecule type" value="Genomic_DNA"/>
</dbReference>
<protein>
    <submittedName>
        <fullName evidence="1">Uncharacterized protein</fullName>
    </submittedName>
</protein>
<proteinExistence type="predicted"/>
<comment type="caution">
    <text evidence="1">The sequence shown here is derived from an EMBL/GenBank/DDBJ whole genome shotgun (WGS) entry which is preliminary data.</text>
</comment>
<accession>A0A081N335</accession>